<evidence type="ECO:0000256" key="2">
    <source>
        <dbReference type="ARBA" id="ARBA00022980"/>
    </source>
</evidence>
<gene>
    <name evidence="4" type="ORF">PTSG_11015</name>
</gene>
<dbReference type="GO" id="GO:0017148">
    <property type="term" value="P:negative regulation of translation"/>
    <property type="evidence" value="ECO:0007669"/>
    <property type="project" value="TreeGrafter"/>
</dbReference>
<keyword evidence="3" id="KW-0687">Ribonucleoprotein</keyword>
<dbReference type="InterPro" id="IPR005822">
    <property type="entry name" value="Ribosomal_uL13"/>
</dbReference>
<evidence type="ECO:0000256" key="3">
    <source>
        <dbReference type="ARBA" id="ARBA00023274"/>
    </source>
</evidence>
<keyword evidence="5" id="KW-1185">Reference proteome</keyword>
<dbReference type="STRING" id="946362.F2USG1"/>
<proteinExistence type="inferred from homology"/>
<dbReference type="SUPFAM" id="SSF52161">
    <property type="entry name" value="Ribosomal protein L13"/>
    <property type="match status" value="1"/>
</dbReference>
<name>F2USG1_SALR5</name>
<dbReference type="OrthoDB" id="274622at2759"/>
<protein>
    <submittedName>
        <fullName evidence="4">LSU ribosomal protein L13P</fullName>
    </submittedName>
</protein>
<evidence type="ECO:0000256" key="1">
    <source>
        <dbReference type="ARBA" id="ARBA00006227"/>
    </source>
</evidence>
<dbReference type="FunCoup" id="F2USG1">
    <property type="interactions" value="1063"/>
</dbReference>
<dbReference type="EMBL" id="GL832994">
    <property type="protein sequence ID" value="EGD81070.1"/>
    <property type="molecule type" value="Genomic_DNA"/>
</dbReference>
<dbReference type="RefSeq" id="XP_004987939.1">
    <property type="nucleotide sequence ID" value="XM_004987882.1"/>
</dbReference>
<dbReference type="KEGG" id="sre:PTSG_11015"/>
<dbReference type="HAMAP" id="MF_01366">
    <property type="entry name" value="Ribosomal_uL13"/>
    <property type="match status" value="1"/>
</dbReference>
<dbReference type="GO" id="GO:0006412">
    <property type="term" value="P:translation"/>
    <property type="evidence" value="ECO:0007669"/>
    <property type="project" value="InterPro"/>
</dbReference>
<accession>F2USG1</accession>
<dbReference type="GO" id="GO:0005762">
    <property type="term" value="C:mitochondrial large ribosomal subunit"/>
    <property type="evidence" value="ECO:0007669"/>
    <property type="project" value="TreeGrafter"/>
</dbReference>
<dbReference type="AlphaFoldDB" id="F2USG1"/>
<dbReference type="InParanoid" id="F2USG1"/>
<dbReference type="Proteomes" id="UP000007799">
    <property type="component" value="Unassembled WGS sequence"/>
</dbReference>
<dbReference type="Gene3D" id="3.90.1180.10">
    <property type="entry name" value="Ribosomal protein L13"/>
    <property type="match status" value="1"/>
</dbReference>
<evidence type="ECO:0000313" key="4">
    <source>
        <dbReference type="EMBL" id="EGD81070.1"/>
    </source>
</evidence>
<dbReference type="InterPro" id="IPR005823">
    <property type="entry name" value="Ribosomal_uL13_bac-type"/>
</dbReference>
<dbReference type="OMA" id="RDPCMVM"/>
<dbReference type="NCBIfam" id="TIGR01066">
    <property type="entry name" value="rplM_bact"/>
    <property type="match status" value="1"/>
</dbReference>
<evidence type="ECO:0000313" key="5">
    <source>
        <dbReference type="Proteomes" id="UP000007799"/>
    </source>
</evidence>
<organism evidence="5">
    <name type="scientific">Salpingoeca rosetta (strain ATCC 50818 / BSB-021)</name>
    <dbReference type="NCBI Taxonomy" id="946362"/>
    <lineage>
        <taxon>Eukaryota</taxon>
        <taxon>Choanoflagellata</taxon>
        <taxon>Craspedida</taxon>
        <taxon>Salpingoecidae</taxon>
        <taxon>Salpingoeca</taxon>
    </lineage>
</organism>
<dbReference type="GO" id="GO:0003735">
    <property type="term" value="F:structural constituent of ribosome"/>
    <property type="evidence" value="ECO:0007669"/>
    <property type="project" value="InterPro"/>
</dbReference>
<comment type="similarity">
    <text evidence="1">Belongs to the universal ribosomal protein uL13 family.</text>
</comment>
<keyword evidence="2 4" id="KW-0689">Ribosomal protein</keyword>
<dbReference type="CDD" id="cd00392">
    <property type="entry name" value="Ribosomal_L13"/>
    <property type="match status" value="1"/>
</dbReference>
<dbReference type="eggNOG" id="KOG3203">
    <property type="taxonomic scope" value="Eukaryota"/>
</dbReference>
<dbReference type="GeneID" id="16068466"/>
<reference evidence="4" key="1">
    <citation type="submission" date="2009-08" db="EMBL/GenBank/DDBJ databases">
        <title>Annotation of Salpingoeca rosetta.</title>
        <authorList>
            <consortium name="The Broad Institute Genome Sequencing Platform"/>
            <person name="Russ C."/>
            <person name="Cuomo C."/>
            <person name="Burger G."/>
            <person name="Gray M.W."/>
            <person name="Holland P.W.H."/>
            <person name="King N."/>
            <person name="Lang F.B.F."/>
            <person name="Roger A.J."/>
            <person name="Ruiz-Trillo I."/>
            <person name="Young S.K."/>
            <person name="Zeng Q."/>
            <person name="Gargeya S."/>
            <person name="Alvarado L."/>
            <person name="Berlin A."/>
            <person name="Chapman S.B."/>
            <person name="Chen Z."/>
            <person name="Freedman E."/>
            <person name="Gellesch M."/>
            <person name="Goldberg J."/>
            <person name="Griggs A."/>
            <person name="Gujja S."/>
            <person name="Heilman E."/>
            <person name="Heiman D."/>
            <person name="Howarth C."/>
            <person name="Mehta T."/>
            <person name="Neiman D."/>
            <person name="Pearson M."/>
            <person name="Roberts A."/>
            <person name="Saif S."/>
            <person name="Shea T."/>
            <person name="Shenoy N."/>
            <person name="Sisk P."/>
            <person name="Stolte C."/>
            <person name="Sykes S."/>
            <person name="White J."/>
            <person name="Yandava C."/>
            <person name="Haas B."/>
            <person name="Nusbaum C."/>
            <person name="Birren B."/>
        </authorList>
    </citation>
    <scope>NUCLEOTIDE SEQUENCE [LARGE SCALE GENOMIC DNA]</scope>
    <source>
        <strain evidence="4">ATCC 50818</strain>
    </source>
</reference>
<dbReference type="PANTHER" id="PTHR11545:SF2">
    <property type="entry name" value="LARGE RIBOSOMAL SUBUNIT PROTEIN UL13M"/>
    <property type="match status" value="1"/>
</dbReference>
<dbReference type="PANTHER" id="PTHR11545">
    <property type="entry name" value="RIBOSOMAL PROTEIN L13"/>
    <property type="match status" value="1"/>
</dbReference>
<dbReference type="Pfam" id="PF00572">
    <property type="entry name" value="Ribosomal_L13"/>
    <property type="match status" value="1"/>
</dbReference>
<dbReference type="InterPro" id="IPR036899">
    <property type="entry name" value="Ribosomal_uL13_sf"/>
</dbReference>
<dbReference type="GO" id="GO:0003729">
    <property type="term" value="F:mRNA binding"/>
    <property type="evidence" value="ECO:0007669"/>
    <property type="project" value="TreeGrafter"/>
</dbReference>
<sequence length="195" mass="21798">MATKFSQSLLTHTQRWYLVDARGQKVGRLANMVSAVLRGKTKPTFHPGVLSPDHVVVINAKDVVFTGRKWNQKLYRKHTGWPGGFREETAASLHARKPTEVVRKAVDGMLPKNNLRKQFMRHLHIFEDDQHPYDRNIYAVLDGPQEPVPPKPDLFVIRTVEGDEEIPAPAGGEFLGVELDFTSGSSSGDANDSSK</sequence>